<feature type="domain" description="Enoyl reductase (ER)" evidence="2">
    <location>
        <begin position="1"/>
        <end position="217"/>
    </location>
</feature>
<accession>C7XUB0</accession>
<dbReference type="GO" id="GO:0016491">
    <property type="term" value="F:oxidoreductase activity"/>
    <property type="evidence" value="ECO:0007669"/>
    <property type="project" value="InterPro"/>
</dbReference>
<evidence type="ECO:0000313" key="4">
    <source>
        <dbReference type="Proteomes" id="UP000003987"/>
    </source>
</evidence>
<dbReference type="PANTHER" id="PTHR44154:SF1">
    <property type="entry name" value="QUINONE OXIDOREDUCTASE"/>
    <property type="match status" value="1"/>
</dbReference>
<dbReference type="InterPro" id="IPR013149">
    <property type="entry name" value="ADH-like_C"/>
</dbReference>
<dbReference type="SMART" id="SM00829">
    <property type="entry name" value="PKS_ER"/>
    <property type="match status" value="1"/>
</dbReference>
<dbReference type="InterPro" id="IPR051603">
    <property type="entry name" value="Zinc-ADH_QOR/CCCR"/>
</dbReference>
<dbReference type="Gene3D" id="3.40.50.720">
    <property type="entry name" value="NAD(P)-binding Rossmann-like Domain"/>
    <property type="match status" value="1"/>
</dbReference>
<evidence type="ECO:0000313" key="3">
    <source>
        <dbReference type="EMBL" id="EEU30871.1"/>
    </source>
</evidence>
<dbReference type="InterPro" id="IPR036291">
    <property type="entry name" value="NAD(P)-bd_dom_sf"/>
</dbReference>
<gene>
    <name evidence="3" type="ORF">HMPREF0501_00276</name>
</gene>
<name>C7XUB0_9LACO</name>
<organism evidence="3 4">
    <name type="scientific">Limosilactobacillus coleohominis 101-4-CHN</name>
    <dbReference type="NCBI Taxonomy" id="575594"/>
    <lineage>
        <taxon>Bacteria</taxon>
        <taxon>Bacillati</taxon>
        <taxon>Bacillota</taxon>
        <taxon>Bacilli</taxon>
        <taxon>Lactobacillales</taxon>
        <taxon>Lactobacillaceae</taxon>
        <taxon>Limosilactobacillus</taxon>
    </lineage>
</organism>
<reference evidence="3 4" key="1">
    <citation type="submission" date="2009-06" db="EMBL/GenBank/DDBJ databases">
        <title>The Genome Sequence of Lactobacillus coleohominis strain 101-4-CHN.</title>
        <authorList>
            <consortium name="The Broad Institute Genome Sequencing Platform"/>
            <person name="Ward D."/>
            <person name="Young S.K."/>
            <person name="Zeng Q."/>
            <person name="Koehrsen M."/>
            <person name="Alvarado L."/>
            <person name="Berlin A."/>
            <person name="Borenstein D."/>
            <person name="Chen Z."/>
            <person name="Engels R."/>
            <person name="Freedman E."/>
            <person name="Gellesch M."/>
            <person name="Goldberg J."/>
            <person name="Griggs A."/>
            <person name="Gujja S."/>
            <person name="Heiman D."/>
            <person name="Hepburn T."/>
            <person name="Howarth C."/>
            <person name="Jen D."/>
            <person name="Larson L."/>
            <person name="Lewis B."/>
            <person name="Mehta T."/>
            <person name="Park D."/>
            <person name="Pearson M."/>
            <person name="Roberts A."/>
            <person name="Saif S."/>
            <person name="Shea T."/>
            <person name="Shenoy N."/>
            <person name="Sisk P."/>
            <person name="Stolte C."/>
            <person name="Sykes S."/>
            <person name="Walk T."/>
            <person name="White J."/>
            <person name="Yandava C."/>
            <person name="Liu Y."/>
            <person name="Xu Q."/>
            <person name="Lander E."/>
            <person name="Nusbaum C."/>
            <person name="Galagan J."/>
            <person name="Birren B."/>
        </authorList>
    </citation>
    <scope>NUCLEOTIDE SEQUENCE [LARGE SCALE GENOMIC DNA]</scope>
    <source>
        <strain evidence="3 4">101-4-CHN</strain>
    </source>
</reference>
<dbReference type="HOGENOM" id="CLU_026673_3_3_9"/>
<sequence>MAKLPENVSYEQAAALLCGALTAYTAINRKPNLTNVKTVLVHGGAGSVGSLAIQFAQLHGLQVLTTVSTKKIPFVRQLNPDAIIDYQSENVDQKITDFTDGRGVDLIIDTVGKIEAERDLHRLAYNGTLVTIVDVPEIDADLMFDHALTLATVNLGGAHGSDNPLQQADLSHMNSEVLALLSDGKINPLIECVLPFNKIKHGLQLIKDHQVTGKLVAKVTD</sequence>
<proteinExistence type="predicted"/>
<dbReference type="STRING" id="575594.HMPREF0501_00276"/>
<dbReference type="Gene3D" id="3.90.180.10">
    <property type="entry name" value="Medium-chain alcohol dehydrogenases, catalytic domain"/>
    <property type="match status" value="1"/>
</dbReference>
<dbReference type="EMBL" id="GG698802">
    <property type="protein sequence ID" value="EEU30871.1"/>
    <property type="molecule type" value="Genomic_DNA"/>
</dbReference>
<dbReference type="SUPFAM" id="SSF51735">
    <property type="entry name" value="NAD(P)-binding Rossmann-fold domains"/>
    <property type="match status" value="1"/>
</dbReference>
<evidence type="ECO:0000256" key="1">
    <source>
        <dbReference type="ARBA" id="ARBA00022857"/>
    </source>
</evidence>
<dbReference type="AlphaFoldDB" id="C7XUB0"/>
<keyword evidence="4" id="KW-1185">Reference proteome</keyword>
<dbReference type="PANTHER" id="PTHR44154">
    <property type="entry name" value="QUINONE OXIDOREDUCTASE"/>
    <property type="match status" value="1"/>
</dbReference>
<keyword evidence="1" id="KW-0521">NADP</keyword>
<dbReference type="Proteomes" id="UP000003987">
    <property type="component" value="Unassembled WGS sequence"/>
</dbReference>
<evidence type="ECO:0000259" key="2">
    <source>
        <dbReference type="SMART" id="SM00829"/>
    </source>
</evidence>
<protein>
    <submittedName>
        <fullName evidence="3">Oxidoreductase, zinc-binding dehydrogenase family protein</fullName>
    </submittedName>
</protein>
<dbReference type="InterPro" id="IPR020843">
    <property type="entry name" value="ER"/>
</dbReference>
<dbReference type="Pfam" id="PF00107">
    <property type="entry name" value="ADH_zinc_N"/>
    <property type="match status" value="1"/>
</dbReference>
<dbReference type="eggNOG" id="COG0604">
    <property type="taxonomic scope" value="Bacteria"/>
</dbReference>